<dbReference type="InterPro" id="IPR000644">
    <property type="entry name" value="CBS_dom"/>
</dbReference>
<dbReference type="Pfam" id="PF00571">
    <property type="entry name" value="CBS"/>
    <property type="match status" value="2"/>
</dbReference>
<evidence type="ECO:0000313" key="5">
    <source>
        <dbReference type="Proteomes" id="UP000600071"/>
    </source>
</evidence>
<feature type="domain" description="CBS" evidence="3">
    <location>
        <begin position="111"/>
        <end position="167"/>
    </location>
</feature>
<name>A0A833E892_9CREN</name>
<comment type="caution">
    <text evidence="4">The sequence shown here is derived from an EMBL/GenBank/DDBJ whole genome shotgun (WGS) entry which is preliminary data.</text>
</comment>
<keyword evidence="1 2" id="KW-0129">CBS domain</keyword>
<accession>A0A833E892</accession>
<dbReference type="Gene3D" id="3.10.580.10">
    <property type="entry name" value="CBS-domain"/>
    <property type="match status" value="1"/>
</dbReference>
<protein>
    <submittedName>
        <fullName evidence="4">CBS domain-containing protein</fullName>
    </submittedName>
</protein>
<dbReference type="PROSITE" id="PS51371">
    <property type="entry name" value="CBS"/>
    <property type="match status" value="2"/>
</dbReference>
<dbReference type="Proteomes" id="UP000600071">
    <property type="component" value="Unassembled WGS sequence"/>
</dbReference>
<proteinExistence type="predicted"/>
<feature type="domain" description="CBS" evidence="3">
    <location>
        <begin position="175"/>
        <end position="232"/>
    </location>
</feature>
<dbReference type="PANTHER" id="PTHR43080:SF2">
    <property type="entry name" value="CBS DOMAIN-CONTAINING PROTEIN"/>
    <property type="match status" value="1"/>
</dbReference>
<sequence length="551" mass="61264">MKGSPVPRDILIFLQTKVFPHTSSRLLENLLQCSKIMLLQGGEEQRKPGLYIVYSGSIVVDSQLLTVGDYVVSEHGVRAAEETIVIYADYECARPVLTLSEEEPCLVGELIYRDPVIVDPSAPVIEAVKKMYREGVSSIIVVDKDGKPLGIFTDTDLRRLVALGKDLSRPISVYMTPKPLSIRASATCMEAAFAMMNRYVKHIVVVDDRGRVSGVVSVRDIAYAEALGPLYMLRRIRNASSIDELALRYRELVSLLRREARRLHPSGGGREAVHMVRMASLALRGVMSKAAELAAKELGLPSDGLAYLALGSNGRLEQFLASDRDTMLVYWEVGEQRAHVFAERVEDILDRIGFPGCKHGYTSRRLFYSRGELLEKLGSMAKSPKDENIVLLSMMFDAVDVWGQNGTAEWVRRNIAKLLSRSSSYIMGVLPAYRPRLGFAGRLPRELDLKAHGLAPIVYTVKAFALAETVWEPVNTLDRLMALVAKGIVPSDLAADVAEAYRVLSAFMVWSQALHGSTRIDTSELSGFERSILRSALRTVQRFVDYARRRG</sequence>
<dbReference type="PANTHER" id="PTHR43080">
    <property type="entry name" value="CBS DOMAIN-CONTAINING PROTEIN CBSX3, MITOCHONDRIAL"/>
    <property type="match status" value="1"/>
</dbReference>
<dbReference type="SMART" id="SM00116">
    <property type="entry name" value="CBS"/>
    <property type="match status" value="2"/>
</dbReference>
<dbReference type="GO" id="GO:0008773">
    <property type="term" value="F:[protein-PII] uridylyltransferase activity"/>
    <property type="evidence" value="ECO:0007669"/>
    <property type="project" value="InterPro"/>
</dbReference>
<gene>
    <name evidence="4" type="ORF">EYH50_00450</name>
</gene>
<evidence type="ECO:0000259" key="3">
    <source>
        <dbReference type="PROSITE" id="PS51371"/>
    </source>
</evidence>
<dbReference type="InterPro" id="IPR005105">
    <property type="entry name" value="GlnD_Uridyltrans_N"/>
</dbReference>
<dbReference type="EMBL" id="DQVR01000012">
    <property type="protein sequence ID" value="HIQ23505.1"/>
    <property type="molecule type" value="Genomic_DNA"/>
</dbReference>
<evidence type="ECO:0000256" key="2">
    <source>
        <dbReference type="PROSITE-ProRule" id="PRU00703"/>
    </source>
</evidence>
<organism evidence="4 5">
    <name type="scientific">Pyrodictium delaneyi</name>
    <dbReference type="NCBI Taxonomy" id="1273541"/>
    <lineage>
        <taxon>Archaea</taxon>
        <taxon>Thermoproteota</taxon>
        <taxon>Thermoprotei</taxon>
        <taxon>Desulfurococcales</taxon>
        <taxon>Pyrodictiaceae</taxon>
        <taxon>Pyrodictium</taxon>
    </lineage>
</organism>
<dbReference type="Pfam" id="PF03445">
    <property type="entry name" value="DUF294"/>
    <property type="match status" value="1"/>
</dbReference>
<dbReference type="AlphaFoldDB" id="A0A833E892"/>
<dbReference type="InterPro" id="IPR018821">
    <property type="entry name" value="DUF294_put_nucleoTrafse_sb-bd"/>
</dbReference>
<dbReference type="InterPro" id="IPR051257">
    <property type="entry name" value="Diverse_CBS-Domain"/>
</dbReference>
<dbReference type="InterPro" id="IPR046342">
    <property type="entry name" value="CBS_dom_sf"/>
</dbReference>
<evidence type="ECO:0000313" key="4">
    <source>
        <dbReference type="EMBL" id="HIQ23505.1"/>
    </source>
</evidence>
<dbReference type="CDD" id="cd05401">
    <property type="entry name" value="NT_GlnE_GlnD_like"/>
    <property type="match status" value="1"/>
</dbReference>
<dbReference type="SUPFAM" id="SSF54631">
    <property type="entry name" value="CBS-domain pair"/>
    <property type="match status" value="1"/>
</dbReference>
<dbReference type="Pfam" id="PF10335">
    <property type="entry name" value="DUF294_C"/>
    <property type="match status" value="1"/>
</dbReference>
<reference evidence="4" key="1">
    <citation type="journal article" date="2020" name="ISME J.">
        <title>Gammaproteobacteria mediating utilization of methyl-, sulfur- and petroleum organic compounds in deep ocean hydrothermal plumes.</title>
        <authorList>
            <person name="Zhou Z."/>
            <person name="Liu Y."/>
            <person name="Pan J."/>
            <person name="Cron B.R."/>
            <person name="Toner B.M."/>
            <person name="Anantharaman K."/>
            <person name="Breier J.A."/>
            <person name="Dick G.J."/>
            <person name="Li M."/>
        </authorList>
    </citation>
    <scope>NUCLEOTIDE SEQUENCE</scope>
    <source>
        <strain evidence="4">SZUA-1523</strain>
    </source>
</reference>
<evidence type="ECO:0000256" key="1">
    <source>
        <dbReference type="ARBA" id="ARBA00023122"/>
    </source>
</evidence>